<dbReference type="Pfam" id="PF13966">
    <property type="entry name" value="zf-RVT"/>
    <property type="match status" value="1"/>
</dbReference>
<proteinExistence type="predicted"/>
<evidence type="ECO:0000259" key="2">
    <source>
        <dbReference type="Pfam" id="PF13966"/>
    </source>
</evidence>
<dbReference type="EMBL" id="CACSLK010030875">
    <property type="protein sequence ID" value="CAA0838035.1"/>
    <property type="molecule type" value="Genomic_DNA"/>
</dbReference>
<name>A0A9N7RMK3_STRHE</name>
<organism evidence="3 4">
    <name type="scientific">Striga hermonthica</name>
    <name type="common">Purple witchweed</name>
    <name type="synonym">Buchnera hermonthica</name>
    <dbReference type="NCBI Taxonomy" id="68872"/>
    <lineage>
        <taxon>Eukaryota</taxon>
        <taxon>Viridiplantae</taxon>
        <taxon>Streptophyta</taxon>
        <taxon>Embryophyta</taxon>
        <taxon>Tracheophyta</taxon>
        <taxon>Spermatophyta</taxon>
        <taxon>Magnoliopsida</taxon>
        <taxon>eudicotyledons</taxon>
        <taxon>Gunneridae</taxon>
        <taxon>Pentapetalae</taxon>
        <taxon>asterids</taxon>
        <taxon>lamiids</taxon>
        <taxon>Lamiales</taxon>
        <taxon>Orobanchaceae</taxon>
        <taxon>Buchnereae</taxon>
        <taxon>Striga</taxon>
    </lineage>
</organism>
<protein>
    <submittedName>
        <fullName evidence="3">Ribonuclease H-like superfamily protein</fullName>
    </submittedName>
</protein>
<reference evidence="3" key="1">
    <citation type="submission" date="2019-12" db="EMBL/GenBank/DDBJ databases">
        <authorList>
            <person name="Scholes J."/>
        </authorList>
    </citation>
    <scope>NUCLEOTIDE SEQUENCE</scope>
</reference>
<accession>A0A9N7RMK3</accession>
<dbReference type="Proteomes" id="UP001153555">
    <property type="component" value="Unassembled WGS sequence"/>
</dbReference>
<feature type="domain" description="Reverse transcriptase zinc-binding" evidence="2">
    <location>
        <begin position="20"/>
        <end position="91"/>
    </location>
</feature>
<dbReference type="AlphaFoldDB" id="A0A9N7RMK3"/>
<evidence type="ECO:0000313" key="4">
    <source>
        <dbReference type="Proteomes" id="UP001153555"/>
    </source>
</evidence>
<gene>
    <name evidence="3" type="ORF">SHERM_04650</name>
</gene>
<evidence type="ECO:0000313" key="3">
    <source>
        <dbReference type="EMBL" id="CAA0838035.1"/>
    </source>
</evidence>
<dbReference type="OrthoDB" id="1750965at2759"/>
<keyword evidence="4" id="KW-1185">Reference proteome</keyword>
<comment type="caution">
    <text evidence="3">The sequence shown here is derived from an EMBL/GenBank/DDBJ whole genome shotgun (WGS) entry which is preliminary data.</text>
</comment>
<sequence>MALNQLSNDTNAPESSKGTSANRRMWDLTWKLPVQNKIKNFIWRCLRGFISSKKRLQCKGLTIDSICDHCGAAEEDLEHLFFKCPRAQICWKISGLQWNKITDHPNFSFAEWWSNICNDSSLPAMTDRISLSTYLMWWLWKTRNNWLFNKEKCSEVEVVRRATHDWNEFTDVGLQVPTTIIDKMSNNMTPLEEFFPRVGQISISASALPSLDGCVVFAAVAKSEDLTLLEWNESYMYEGDELGKTLCLVRWILEKAIQAGWSDILCKITKKGLAKQLKRRQNFSWKIHTVAEDIYSLANLLSSCEFADDVP</sequence>
<evidence type="ECO:0000256" key="1">
    <source>
        <dbReference type="SAM" id="MobiDB-lite"/>
    </source>
</evidence>
<dbReference type="InterPro" id="IPR026960">
    <property type="entry name" value="RVT-Znf"/>
</dbReference>
<feature type="region of interest" description="Disordered" evidence="1">
    <location>
        <begin position="1"/>
        <end position="20"/>
    </location>
</feature>